<keyword evidence="2" id="KW-1185">Reference proteome</keyword>
<gene>
    <name evidence="1" type="ORF">BT67DRAFT_232713</name>
</gene>
<dbReference type="EMBL" id="MU853404">
    <property type="protein sequence ID" value="KAK4136170.1"/>
    <property type="molecule type" value="Genomic_DNA"/>
</dbReference>
<evidence type="ECO:0000313" key="1">
    <source>
        <dbReference type="EMBL" id="KAK4136170.1"/>
    </source>
</evidence>
<sequence>MCEQLRFPARLLVATTKHGALCLPLAPPPAQGYQSFPTTVSDADDAACTRAVSLRPTHWQDGEETQRRFSLL</sequence>
<reference evidence="1" key="1">
    <citation type="journal article" date="2023" name="Mol. Phylogenet. Evol.">
        <title>Genome-scale phylogeny and comparative genomics of the fungal order Sordariales.</title>
        <authorList>
            <person name="Hensen N."/>
            <person name="Bonometti L."/>
            <person name="Westerberg I."/>
            <person name="Brannstrom I.O."/>
            <person name="Guillou S."/>
            <person name="Cros-Aarteil S."/>
            <person name="Calhoun S."/>
            <person name="Haridas S."/>
            <person name="Kuo A."/>
            <person name="Mondo S."/>
            <person name="Pangilinan J."/>
            <person name="Riley R."/>
            <person name="LaButti K."/>
            <person name="Andreopoulos B."/>
            <person name="Lipzen A."/>
            <person name="Chen C."/>
            <person name="Yan M."/>
            <person name="Daum C."/>
            <person name="Ng V."/>
            <person name="Clum A."/>
            <person name="Steindorff A."/>
            <person name="Ohm R.A."/>
            <person name="Martin F."/>
            <person name="Silar P."/>
            <person name="Natvig D.O."/>
            <person name="Lalanne C."/>
            <person name="Gautier V."/>
            <person name="Ament-Velasquez S.L."/>
            <person name="Kruys A."/>
            <person name="Hutchinson M.I."/>
            <person name="Powell A.J."/>
            <person name="Barry K."/>
            <person name="Miller A.N."/>
            <person name="Grigoriev I.V."/>
            <person name="Debuchy R."/>
            <person name="Gladieux P."/>
            <person name="Hiltunen Thoren M."/>
            <person name="Johannesson H."/>
        </authorList>
    </citation>
    <scope>NUCLEOTIDE SEQUENCE</scope>
    <source>
        <strain evidence="1">CBS 123565</strain>
    </source>
</reference>
<reference evidence="1" key="2">
    <citation type="submission" date="2023-05" db="EMBL/GenBank/DDBJ databases">
        <authorList>
            <consortium name="Lawrence Berkeley National Laboratory"/>
            <person name="Steindorff A."/>
            <person name="Hensen N."/>
            <person name="Bonometti L."/>
            <person name="Westerberg I."/>
            <person name="Brannstrom I.O."/>
            <person name="Guillou S."/>
            <person name="Cros-Aarteil S."/>
            <person name="Calhoun S."/>
            <person name="Haridas S."/>
            <person name="Kuo A."/>
            <person name="Mondo S."/>
            <person name="Pangilinan J."/>
            <person name="Riley R."/>
            <person name="Labutti K."/>
            <person name="Andreopoulos B."/>
            <person name="Lipzen A."/>
            <person name="Chen C."/>
            <person name="Yanf M."/>
            <person name="Daum C."/>
            <person name="Ng V."/>
            <person name="Clum A."/>
            <person name="Ohm R."/>
            <person name="Martin F."/>
            <person name="Silar P."/>
            <person name="Natvig D."/>
            <person name="Lalanne C."/>
            <person name="Gautier V."/>
            <person name="Ament-Velasquez S.L."/>
            <person name="Kruys A."/>
            <person name="Hutchinson M.I."/>
            <person name="Powell A.J."/>
            <person name="Barry K."/>
            <person name="Miller A.N."/>
            <person name="Grigoriev I.V."/>
            <person name="Debuchy R."/>
            <person name="Gladieux P."/>
            <person name="Thoren M.H."/>
            <person name="Johannesson H."/>
        </authorList>
    </citation>
    <scope>NUCLEOTIDE SEQUENCE</scope>
    <source>
        <strain evidence="1">CBS 123565</strain>
    </source>
</reference>
<evidence type="ECO:0000313" key="2">
    <source>
        <dbReference type="Proteomes" id="UP001304895"/>
    </source>
</evidence>
<proteinExistence type="predicted"/>
<organism evidence="1 2">
    <name type="scientific">Trichocladium antarcticum</name>
    <dbReference type="NCBI Taxonomy" id="1450529"/>
    <lineage>
        <taxon>Eukaryota</taxon>
        <taxon>Fungi</taxon>
        <taxon>Dikarya</taxon>
        <taxon>Ascomycota</taxon>
        <taxon>Pezizomycotina</taxon>
        <taxon>Sordariomycetes</taxon>
        <taxon>Sordariomycetidae</taxon>
        <taxon>Sordariales</taxon>
        <taxon>Chaetomiaceae</taxon>
        <taxon>Trichocladium</taxon>
    </lineage>
</organism>
<dbReference type="AlphaFoldDB" id="A0AAN6UP60"/>
<protein>
    <submittedName>
        <fullName evidence="1">Uncharacterized protein</fullName>
    </submittedName>
</protein>
<name>A0AAN6UP60_9PEZI</name>
<comment type="caution">
    <text evidence="1">The sequence shown here is derived from an EMBL/GenBank/DDBJ whole genome shotgun (WGS) entry which is preliminary data.</text>
</comment>
<accession>A0AAN6UP60</accession>
<dbReference type="Proteomes" id="UP001304895">
    <property type="component" value="Unassembled WGS sequence"/>
</dbReference>